<evidence type="ECO:0000313" key="2">
    <source>
        <dbReference type="EMBL" id="POY37154.1"/>
    </source>
</evidence>
<evidence type="ECO:0000313" key="3">
    <source>
        <dbReference type="Proteomes" id="UP000236893"/>
    </source>
</evidence>
<dbReference type="AlphaFoldDB" id="A0A2S5A3Q5"/>
<gene>
    <name evidence="2" type="ORF">C3K47_08845</name>
</gene>
<accession>A0A2S5A3Q5</accession>
<keyword evidence="1" id="KW-0812">Transmembrane</keyword>
<evidence type="ECO:0000256" key="1">
    <source>
        <dbReference type="SAM" id="Phobius"/>
    </source>
</evidence>
<name>A0A2S5A3Q5_9SPHI</name>
<dbReference type="EMBL" id="PQVF01000005">
    <property type="protein sequence ID" value="POY37154.1"/>
    <property type="molecule type" value="Genomic_DNA"/>
</dbReference>
<keyword evidence="1" id="KW-1133">Transmembrane helix</keyword>
<feature type="transmembrane region" description="Helical" evidence="1">
    <location>
        <begin position="43"/>
        <end position="66"/>
    </location>
</feature>
<dbReference type="OrthoDB" id="1349336at2"/>
<dbReference type="Proteomes" id="UP000236893">
    <property type="component" value="Unassembled WGS sequence"/>
</dbReference>
<organism evidence="2 3">
    <name type="scientific">Solitalea longa</name>
    <dbReference type="NCBI Taxonomy" id="2079460"/>
    <lineage>
        <taxon>Bacteria</taxon>
        <taxon>Pseudomonadati</taxon>
        <taxon>Bacteroidota</taxon>
        <taxon>Sphingobacteriia</taxon>
        <taxon>Sphingobacteriales</taxon>
        <taxon>Sphingobacteriaceae</taxon>
        <taxon>Solitalea</taxon>
    </lineage>
</organism>
<protein>
    <submittedName>
        <fullName evidence="2">Uncharacterized protein</fullName>
    </submittedName>
</protein>
<reference evidence="2 3" key="1">
    <citation type="submission" date="2018-01" db="EMBL/GenBank/DDBJ databases">
        <authorList>
            <person name="Gaut B.S."/>
            <person name="Morton B.R."/>
            <person name="Clegg M.T."/>
            <person name="Duvall M.R."/>
        </authorList>
    </citation>
    <scope>NUCLEOTIDE SEQUENCE [LARGE SCALE GENOMIC DNA]</scope>
    <source>
        <strain evidence="2 3">HR-AV</strain>
    </source>
</reference>
<comment type="caution">
    <text evidence="2">The sequence shown here is derived from an EMBL/GenBank/DDBJ whole genome shotgun (WGS) entry which is preliminary data.</text>
</comment>
<feature type="transmembrane region" description="Helical" evidence="1">
    <location>
        <begin position="78"/>
        <end position="97"/>
    </location>
</feature>
<keyword evidence="3" id="KW-1185">Reference proteome</keyword>
<keyword evidence="1" id="KW-0472">Membrane</keyword>
<sequence>MISFATFTKWWYALPFDAPDSLFTGFPLAYACPGWHTSMSLQIFAIEFIIDLLTYFVFGFVLVFCIDHFLLKIKTFKWVTIGLWSGSGFFIAFGILLTTNPDNIFYIKRSFDKKVFETGYKFIGQKIDQPDYYNYFLKDK</sequence>
<proteinExistence type="predicted"/>
<dbReference type="RefSeq" id="WP_103788764.1">
    <property type="nucleotide sequence ID" value="NZ_PQVF01000005.1"/>
</dbReference>